<dbReference type="Gene3D" id="3.20.20.140">
    <property type="entry name" value="Metal-dependent hydrolases"/>
    <property type="match status" value="1"/>
</dbReference>
<dbReference type="OrthoDB" id="644687at2"/>
<dbReference type="InterPro" id="IPR006680">
    <property type="entry name" value="Amidohydro-rel"/>
</dbReference>
<keyword evidence="3" id="KW-0378">Hydrolase</keyword>
<sequence length="356" mass="41885">MKTSFLYLFLIAFGLFSCQNNNYYTLDDFPEVPKIDAHYHIYTDNPASMKQAQKDNFNLLAINTFSGGCERVVEAHHWLKTHKQQHPDIIEFSATFCLDGWDEQGWTENTIAWIDRCIDDGAIAVKVWKNIGMEFRDEDSVLIMIDHPQLDPVFQHLADNNIPLVGHLGEPKNCWLPLDEMTTKNDSNYFANNPQYHMYKHPEYPSYEEQMAARDRMLEKHPDLTFIGCHLASLEWSVDEMAAFLDRFPNAAMDMAARMGQLFYQTREDREKVRSFFIDYQDRILYGTDIIDRGGNPEAFQKRMHETWLTDWEYLATDNTMTSNLIDGEFRGLQLPKKVIDKIYFENCKQWYDTDW</sequence>
<reference evidence="3 4" key="1">
    <citation type="submission" date="2016-11" db="EMBL/GenBank/DDBJ databases">
        <authorList>
            <person name="Jaros S."/>
            <person name="Januszkiewicz K."/>
            <person name="Wedrychowicz H."/>
        </authorList>
    </citation>
    <scope>NUCLEOTIDE SEQUENCE [LARGE SCALE GENOMIC DNA]</scope>
    <source>
        <strain evidence="3 4">DSM 27063</strain>
    </source>
</reference>
<name>A0A1M6HP25_9BACT</name>
<dbReference type="InterPro" id="IPR032466">
    <property type="entry name" value="Metal_Hydrolase"/>
</dbReference>
<dbReference type="Proteomes" id="UP000184050">
    <property type="component" value="Unassembled WGS sequence"/>
</dbReference>
<feature type="chain" id="PRO_5012770862" evidence="1">
    <location>
        <begin position="23"/>
        <end position="356"/>
    </location>
</feature>
<feature type="domain" description="Amidohydrolase-related" evidence="2">
    <location>
        <begin position="105"/>
        <end position="350"/>
    </location>
</feature>
<evidence type="ECO:0000313" key="4">
    <source>
        <dbReference type="Proteomes" id="UP000184050"/>
    </source>
</evidence>
<feature type="signal peptide" evidence="1">
    <location>
        <begin position="1"/>
        <end position="22"/>
    </location>
</feature>
<protein>
    <submittedName>
        <fullName evidence="3">Predicted metal-dependent hydrolase, TIM-barrel fold</fullName>
    </submittedName>
</protein>
<dbReference type="RefSeq" id="WP_073169043.1">
    <property type="nucleotide sequence ID" value="NZ_FQZE01000014.1"/>
</dbReference>
<accession>A0A1M6HP25</accession>
<evidence type="ECO:0000256" key="1">
    <source>
        <dbReference type="SAM" id="SignalP"/>
    </source>
</evidence>
<proteinExistence type="predicted"/>
<dbReference type="AlphaFoldDB" id="A0A1M6HP25"/>
<dbReference type="Pfam" id="PF04909">
    <property type="entry name" value="Amidohydro_2"/>
    <property type="match status" value="1"/>
</dbReference>
<dbReference type="PROSITE" id="PS51257">
    <property type="entry name" value="PROKAR_LIPOPROTEIN"/>
    <property type="match status" value="1"/>
</dbReference>
<dbReference type="STRING" id="1168035.SAMN05444280_11428"/>
<keyword evidence="1" id="KW-0732">Signal</keyword>
<organism evidence="3 4">
    <name type="scientific">Tangfeifania diversioriginum</name>
    <dbReference type="NCBI Taxonomy" id="1168035"/>
    <lineage>
        <taxon>Bacteria</taxon>
        <taxon>Pseudomonadati</taxon>
        <taxon>Bacteroidota</taxon>
        <taxon>Bacteroidia</taxon>
        <taxon>Marinilabiliales</taxon>
        <taxon>Prolixibacteraceae</taxon>
        <taxon>Tangfeifania</taxon>
    </lineage>
</organism>
<evidence type="ECO:0000313" key="3">
    <source>
        <dbReference type="EMBL" id="SHJ23884.1"/>
    </source>
</evidence>
<keyword evidence="4" id="KW-1185">Reference proteome</keyword>
<evidence type="ECO:0000259" key="2">
    <source>
        <dbReference type="Pfam" id="PF04909"/>
    </source>
</evidence>
<gene>
    <name evidence="3" type="ORF">SAMN05444280_11428</name>
</gene>
<dbReference type="GO" id="GO:0016787">
    <property type="term" value="F:hydrolase activity"/>
    <property type="evidence" value="ECO:0007669"/>
    <property type="project" value="UniProtKB-KW"/>
</dbReference>
<dbReference type="EMBL" id="FQZE01000014">
    <property type="protein sequence ID" value="SHJ23884.1"/>
    <property type="molecule type" value="Genomic_DNA"/>
</dbReference>
<dbReference type="SUPFAM" id="SSF51556">
    <property type="entry name" value="Metallo-dependent hydrolases"/>
    <property type="match status" value="1"/>
</dbReference>